<organism evidence="10 11">
    <name type="scientific">Thermogutta terrifontis</name>
    <dbReference type="NCBI Taxonomy" id="1331910"/>
    <lineage>
        <taxon>Bacteria</taxon>
        <taxon>Pseudomonadati</taxon>
        <taxon>Planctomycetota</taxon>
        <taxon>Planctomycetia</taxon>
        <taxon>Pirellulales</taxon>
        <taxon>Thermoguttaceae</taxon>
        <taxon>Thermogutta</taxon>
    </lineage>
</organism>
<dbReference type="InterPro" id="IPR001173">
    <property type="entry name" value="Glyco_trans_2-like"/>
</dbReference>
<dbReference type="Gene3D" id="3.90.550.10">
    <property type="entry name" value="Spore Coat Polysaccharide Biosynthesis Protein SpsA, Chain A"/>
    <property type="match status" value="1"/>
</dbReference>
<dbReference type="Pfam" id="PF00535">
    <property type="entry name" value="Glycos_transf_2"/>
    <property type="match status" value="1"/>
</dbReference>
<sequence length="350" mass="38752">MDFAACGETTRQPPSVSVVIPLHNEAGNIETLHNELSEVLQSLNCPWDIYYVDDGSTDETPQKLSQIAEKDGNVQVIFLTRRFGQAAALRAAMDASQGDVIITLDGDLQNDPRDIPHFLAKIAEGYDIVHGWRLHRQDSYLSRRLPSRVANWLIRKLTGAPTPDLGCGIRAMRRWVVEHLELVGDMHRYLPILARDLGAKSTVIVVNHRPRRSGKSKYGLRRFFAVLADLPLIVFLTRYRWKPIRLMAALSAMVGCLGTMMAVPGLVWTVLGRLPLGIPLLAAAVVSWGMSLILLAVGLLAELQVRLAMSGGRNAPYLVRSLVSNRHEAKVVRFPEPSPRLNSGRTGSYG</sequence>
<evidence type="ECO:0000256" key="7">
    <source>
        <dbReference type="ARBA" id="ARBA00023136"/>
    </source>
</evidence>
<evidence type="ECO:0000259" key="9">
    <source>
        <dbReference type="Pfam" id="PF00535"/>
    </source>
</evidence>
<keyword evidence="1" id="KW-1003">Cell membrane</keyword>
<feature type="domain" description="Glycosyltransferase 2-like" evidence="9">
    <location>
        <begin position="17"/>
        <end position="178"/>
    </location>
</feature>
<dbReference type="AlphaFoldDB" id="A0A286RKP2"/>
<dbReference type="GO" id="GO:0016757">
    <property type="term" value="F:glycosyltransferase activity"/>
    <property type="evidence" value="ECO:0007669"/>
    <property type="project" value="UniProtKB-KW"/>
</dbReference>
<proteinExistence type="predicted"/>
<name>A0A286RKP2_9BACT</name>
<keyword evidence="11" id="KW-1185">Reference proteome</keyword>
<evidence type="ECO:0000256" key="4">
    <source>
        <dbReference type="ARBA" id="ARBA00022692"/>
    </source>
</evidence>
<evidence type="ECO:0000256" key="6">
    <source>
        <dbReference type="ARBA" id="ARBA00022989"/>
    </source>
</evidence>
<evidence type="ECO:0000256" key="3">
    <source>
        <dbReference type="ARBA" id="ARBA00022679"/>
    </source>
</evidence>
<gene>
    <name evidence="10" type="ORF">THTE_3911</name>
</gene>
<dbReference type="InterPro" id="IPR050256">
    <property type="entry name" value="Glycosyltransferase_2"/>
</dbReference>
<dbReference type="RefSeq" id="WP_095416280.1">
    <property type="nucleotide sequence ID" value="NZ_CP018477.1"/>
</dbReference>
<dbReference type="KEGG" id="ttf:THTE_3911"/>
<evidence type="ECO:0000256" key="8">
    <source>
        <dbReference type="SAM" id="Phobius"/>
    </source>
</evidence>
<keyword evidence="5" id="KW-0448">Lipopolysaccharide biosynthesis</keyword>
<keyword evidence="3 10" id="KW-0808">Transferase</keyword>
<keyword evidence="6 8" id="KW-1133">Transmembrane helix</keyword>
<keyword evidence="7 8" id="KW-0472">Membrane</keyword>
<dbReference type="CDD" id="cd04187">
    <property type="entry name" value="DPM1_like_bac"/>
    <property type="match status" value="1"/>
</dbReference>
<dbReference type="PANTHER" id="PTHR48090:SF3">
    <property type="entry name" value="UNDECAPRENYL-PHOSPHATE 4-DEOXY-4-FORMAMIDO-L-ARABINOSE TRANSFERASE"/>
    <property type="match status" value="1"/>
</dbReference>
<dbReference type="InterPro" id="IPR029044">
    <property type="entry name" value="Nucleotide-diphossugar_trans"/>
</dbReference>
<dbReference type="OrthoDB" id="9807778at2"/>
<evidence type="ECO:0000256" key="5">
    <source>
        <dbReference type="ARBA" id="ARBA00022985"/>
    </source>
</evidence>
<dbReference type="PANTHER" id="PTHR48090">
    <property type="entry name" value="UNDECAPRENYL-PHOSPHATE 4-DEOXY-4-FORMAMIDO-L-ARABINOSE TRANSFERASE-RELATED"/>
    <property type="match status" value="1"/>
</dbReference>
<dbReference type="GO" id="GO:0005886">
    <property type="term" value="C:plasma membrane"/>
    <property type="evidence" value="ECO:0007669"/>
    <property type="project" value="TreeGrafter"/>
</dbReference>
<feature type="transmembrane region" description="Helical" evidence="8">
    <location>
        <begin position="277"/>
        <end position="301"/>
    </location>
</feature>
<dbReference type="SUPFAM" id="SSF53448">
    <property type="entry name" value="Nucleotide-diphospho-sugar transferases"/>
    <property type="match status" value="1"/>
</dbReference>
<accession>A0A286RKP2</accession>
<protein>
    <submittedName>
        <fullName evidence="10">Glycosyl transferase, family 2</fullName>
    </submittedName>
</protein>
<evidence type="ECO:0000313" key="11">
    <source>
        <dbReference type="Proteomes" id="UP000215086"/>
    </source>
</evidence>
<keyword evidence="2" id="KW-0328">Glycosyltransferase</keyword>
<evidence type="ECO:0000256" key="1">
    <source>
        <dbReference type="ARBA" id="ARBA00022475"/>
    </source>
</evidence>
<dbReference type="EMBL" id="CP018477">
    <property type="protein sequence ID" value="ASV76512.1"/>
    <property type="molecule type" value="Genomic_DNA"/>
</dbReference>
<evidence type="ECO:0000256" key="2">
    <source>
        <dbReference type="ARBA" id="ARBA00022676"/>
    </source>
</evidence>
<evidence type="ECO:0000313" key="10">
    <source>
        <dbReference type="EMBL" id="ASV76512.1"/>
    </source>
</evidence>
<dbReference type="Proteomes" id="UP000215086">
    <property type="component" value="Chromosome"/>
</dbReference>
<dbReference type="GO" id="GO:0009103">
    <property type="term" value="P:lipopolysaccharide biosynthetic process"/>
    <property type="evidence" value="ECO:0007669"/>
    <property type="project" value="UniProtKB-KW"/>
</dbReference>
<reference evidence="10 11" key="1">
    <citation type="journal article" name="Front. Microbiol.">
        <title>Sugar Metabolism of the First Thermophilic Planctomycete Thermogutta terrifontis: Comparative Genomic and Transcriptomic Approaches.</title>
        <authorList>
            <person name="Elcheninov A.G."/>
            <person name="Menzel P."/>
            <person name="Gudbergsdottir S.R."/>
            <person name="Slesarev A.I."/>
            <person name="Kadnikov V.V."/>
            <person name="Krogh A."/>
            <person name="Bonch-Osmolovskaya E.A."/>
            <person name="Peng X."/>
            <person name="Kublanov I.V."/>
        </authorList>
    </citation>
    <scope>NUCLEOTIDE SEQUENCE [LARGE SCALE GENOMIC DNA]</scope>
    <source>
        <strain evidence="10 11">R1</strain>
    </source>
</reference>
<feature type="transmembrane region" description="Helical" evidence="8">
    <location>
        <begin position="248"/>
        <end position="271"/>
    </location>
</feature>
<keyword evidence="4 8" id="KW-0812">Transmembrane</keyword>